<protein>
    <submittedName>
        <fullName evidence="2">HEAT repeat domain-containing protein</fullName>
    </submittedName>
</protein>
<dbReference type="Gene3D" id="1.25.10.10">
    <property type="entry name" value="Leucine-rich Repeat Variant"/>
    <property type="match status" value="1"/>
</dbReference>
<gene>
    <name evidence="2" type="ORF">HOP59_15845</name>
</gene>
<dbReference type="Proteomes" id="UP001320272">
    <property type="component" value="Unassembled WGS sequence"/>
</dbReference>
<dbReference type="Pfam" id="PF13646">
    <property type="entry name" value="HEAT_2"/>
    <property type="match status" value="1"/>
</dbReference>
<keyword evidence="1" id="KW-0472">Membrane</keyword>
<dbReference type="EMBL" id="JABFTV010000008">
    <property type="protein sequence ID" value="MCE8025604.1"/>
    <property type="molecule type" value="Genomic_DNA"/>
</dbReference>
<keyword evidence="3" id="KW-1185">Reference proteome</keyword>
<organism evidence="2 3">
    <name type="scientific">Billgrantia aerodenitrificans</name>
    <dbReference type="NCBI Taxonomy" id="2733483"/>
    <lineage>
        <taxon>Bacteria</taxon>
        <taxon>Pseudomonadati</taxon>
        <taxon>Pseudomonadota</taxon>
        <taxon>Gammaproteobacteria</taxon>
        <taxon>Oceanospirillales</taxon>
        <taxon>Halomonadaceae</taxon>
        <taxon>Billgrantia</taxon>
    </lineage>
</organism>
<dbReference type="InterPro" id="IPR011989">
    <property type="entry name" value="ARM-like"/>
</dbReference>
<dbReference type="SUPFAM" id="SSF48371">
    <property type="entry name" value="ARM repeat"/>
    <property type="match status" value="1"/>
</dbReference>
<accession>A0ABS9AV21</accession>
<evidence type="ECO:0000256" key="1">
    <source>
        <dbReference type="SAM" id="Phobius"/>
    </source>
</evidence>
<keyword evidence="1" id="KW-0812">Transmembrane</keyword>
<sequence>MPSELVALMNQTLQVLATPPADPVLRFAVYSALALAGLTLLIMLQVLVLTELASRRERRREAFTGHWRPRLTAWSVEHGDALPWPPRGRQEEVWFMLLWLRLRRQVRGQSQQRLNALFQGIGMSGRVVRLLRGRGVHRRLLSLSCLQYLADPRYWSEVTPLVDDTNPVVALTAAQTLVAMDPARAMQRLIPLVELRRDWAIPRLEALCRQAGPAAVSGPLLSRLVEGEEPPARLVALLAWAEPNRVAPWARRFLEGNIDEQEGTETSLCAALSCLGQQRDPRDKPLLLRWLGADSPQVRLVAVQALRRQAGLEDAPFLLERLTDSSWWVRQAAADALVELPGIGDADIAAWQHELTDRYGRDALTRAIAERRR</sequence>
<reference evidence="2 3" key="1">
    <citation type="journal article" date="2021" name="Front. Microbiol.">
        <title>Aerobic Denitrification and Heterotrophic Sulfur Oxidation in the Genus Halomonas Revealed by Six Novel Species Characterizations and Genome-Based Analysis.</title>
        <authorList>
            <person name="Wang L."/>
            <person name="Shao Z."/>
        </authorList>
    </citation>
    <scope>NUCLEOTIDE SEQUENCE [LARGE SCALE GENOMIC DNA]</scope>
    <source>
        <strain evidence="2 3">MCCC 1A11058</strain>
    </source>
</reference>
<proteinExistence type="predicted"/>
<evidence type="ECO:0000313" key="2">
    <source>
        <dbReference type="EMBL" id="MCE8025604.1"/>
    </source>
</evidence>
<name>A0ABS9AV21_9GAMM</name>
<feature type="transmembrane region" description="Helical" evidence="1">
    <location>
        <begin position="27"/>
        <end position="50"/>
    </location>
</feature>
<comment type="caution">
    <text evidence="2">The sequence shown here is derived from an EMBL/GenBank/DDBJ whole genome shotgun (WGS) entry which is preliminary data.</text>
</comment>
<keyword evidence="1" id="KW-1133">Transmembrane helix</keyword>
<evidence type="ECO:0000313" key="3">
    <source>
        <dbReference type="Proteomes" id="UP001320272"/>
    </source>
</evidence>
<dbReference type="InterPro" id="IPR016024">
    <property type="entry name" value="ARM-type_fold"/>
</dbReference>